<protein>
    <submittedName>
        <fullName evidence="2">Thiamine ABC transporter substrate binding subunit</fullName>
    </submittedName>
</protein>
<sequence length="368" mass="40296">MSRKTEGRTASNGRTRRAYLAAAGTLGATALAGCAGFSGGGEPSGTLTVATYSSWVEDDGAAGPWLKDAFEAEYPDVTVEYTTPDSGLNNFIRRKQEGAPIDADVYVGLNVDQMIRIDSELDEALFDDVSGDLSNGDAVKSDLRFDPDGRAVPYDTGYIALVFDESAVDRPTTFDDLVSPGWEDTLLAQNAQSSDPGRAFLLWTVKQYGADGYLDYWRDLQDNGVTILDSWDEAYNNAYSNGERPMVVSYSTDQVYANRYDQDMTRHQVAFLNDQGYANPEGMARFADTDSPDTAAAFMDFMLTPEAQGEIAVRNVQFPAIPEEEANLTDEFAEYAKVPADPVTFTYDELKGNLNGWVEDWARAIAQG</sequence>
<dbReference type="Pfam" id="PF13416">
    <property type="entry name" value="SBP_bac_8"/>
    <property type="match status" value="1"/>
</dbReference>
<gene>
    <name evidence="2" type="ORF">ACFQJ4_06455</name>
</gene>
<dbReference type="InterPro" id="IPR005948">
    <property type="entry name" value="ThiB-like"/>
</dbReference>
<dbReference type="NCBIfam" id="TIGR01254">
    <property type="entry name" value="sfuA"/>
    <property type="match status" value="1"/>
</dbReference>
<dbReference type="AlphaFoldDB" id="A0ABD5ZN28"/>
<dbReference type="PANTHER" id="PTHR30006:SF2">
    <property type="entry name" value="ABC TRANSPORTER SUBSTRATE-BINDING PROTEIN"/>
    <property type="match status" value="1"/>
</dbReference>
<dbReference type="Gene3D" id="3.40.190.10">
    <property type="entry name" value="Periplasmic binding protein-like II"/>
    <property type="match status" value="2"/>
</dbReference>
<dbReference type="RefSeq" id="WP_276235982.1">
    <property type="nucleotide sequence ID" value="NZ_CP119802.1"/>
</dbReference>
<accession>A0ABD5ZN28</accession>
<dbReference type="SUPFAM" id="SSF53850">
    <property type="entry name" value="Periplasmic binding protein-like II"/>
    <property type="match status" value="1"/>
</dbReference>
<organism evidence="2 3">
    <name type="scientific">Halosegnis marinus</name>
    <dbReference type="NCBI Taxonomy" id="3034023"/>
    <lineage>
        <taxon>Archaea</taxon>
        <taxon>Methanobacteriati</taxon>
        <taxon>Methanobacteriota</taxon>
        <taxon>Stenosarchaea group</taxon>
        <taxon>Halobacteria</taxon>
        <taxon>Halobacteriales</taxon>
        <taxon>Natronomonadaceae</taxon>
        <taxon>Halosegnis</taxon>
    </lineage>
</organism>
<name>A0ABD5ZN28_9EURY</name>
<dbReference type="EMBL" id="JBHTAP010000001">
    <property type="protein sequence ID" value="MFC7234961.1"/>
    <property type="molecule type" value="Genomic_DNA"/>
</dbReference>
<dbReference type="InterPro" id="IPR006059">
    <property type="entry name" value="SBP"/>
</dbReference>
<evidence type="ECO:0000313" key="2">
    <source>
        <dbReference type="EMBL" id="MFC7234961.1"/>
    </source>
</evidence>
<proteinExistence type="predicted"/>
<evidence type="ECO:0000313" key="3">
    <source>
        <dbReference type="Proteomes" id="UP001596398"/>
    </source>
</evidence>
<dbReference type="GeneID" id="79266634"/>
<comment type="caution">
    <text evidence="2">The sequence shown here is derived from an EMBL/GenBank/DDBJ whole genome shotgun (WGS) entry which is preliminary data.</text>
</comment>
<reference evidence="2 3" key="1">
    <citation type="journal article" date="2019" name="Int. J. Syst. Evol. Microbiol.">
        <title>The Global Catalogue of Microorganisms (GCM) 10K type strain sequencing project: providing services to taxonomists for standard genome sequencing and annotation.</title>
        <authorList>
            <consortium name="The Broad Institute Genomics Platform"/>
            <consortium name="The Broad Institute Genome Sequencing Center for Infectious Disease"/>
            <person name="Wu L."/>
            <person name="Ma J."/>
        </authorList>
    </citation>
    <scope>NUCLEOTIDE SEQUENCE [LARGE SCALE GENOMIC DNA]</scope>
    <source>
        <strain evidence="2 3">DT85</strain>
    </source>
</reference>
<dbReference type="PROSITE" id="PS51257">
    <property type="entry name" value="PROKAR_LIPOPROTEIN"/>
    <property type="match status" value="1"/>
</dbReference>
<keyword evidence="3" id="KW-1185">Reference proteome</keyword>
<keyword evidence="1" id="KW-0732">Signal</keyword>
<dbReference type="Proteomes" id="UP001596398">
    <property type="component" value="Unassembled WGS sequence"/>
</dbReference>
<dbReference type="PANTHER" id="PTHR30006">
    <property type="entry name" value="THIAMINE-BINDING PERIPLASMIC PROTEIN-RELATED"/>
    <property type="match status" value="1"/>
</dbReference>
<evidence type="ECO:0000256" key="1">
    <source>
        <dbReference type="ARBA" id="ARBA00022729"/>
    </source>
</evidence>